<dbReference type="Proteomes" id="UP000054047">
    <property type="component" value="Unassembled WGS sequence"/>
</dbReference>
<keyword evidence="3" id="KW-1185">Reference proteome</keyword>
<protein>
    <submittedName>
        <fullName evidence="2">Uncharacterized protein</fullName>
    </submittedName>
</protein>
<dbReference type="AlphaFoldDB" id="A0A0C2D2I3"/>
<gene>
    <name evidence="2" type="ORF">ANCDUO_13573</name>
</gene>
<evidence type="ECO:0000313" key="3">
    <source>
        <dbReference type="Proteomes" id="UP000054047"/>
    </source>
</evidence>
<evidence type="ECO:0000256" key="1">
    <source>
        <dbReference type="SAM" id="MobiDB-lite"/>
    </source>
</evidence>
<evidence type="ECO:0000313" key="2">
    <source>
        <dbReference type="EMBL" id="KIH56247.1"/>
    </source>
</evidence>
<sequence length="94" mass="10535">MLLVVVASPFVMSGGCEELGAYAIRTAEDLEEKRDELLALTEKERFLVLPSVLSQALPRRNDAKAEKTEVKGRNVAHEASCRDSLRRNERSFES</sequence>
<accession>A0A0C2D2I3</accession>
<feature type="region of interest" description="Disordered" evidence="1">
    <location>
        <begin position="60"/>
        <end position="94"/>
    </location>
</feature>
<reference evidence="2 3" key="1">
    <citation type="submission" date="2013-12" db="EMBL/GenBank/DDBJ databases">
        <title>Draft genome of the parsitic nematode Ancylostoma duodenale.</title>
        <authorList>
            <person name="Mitreva M."/>
        </authorList>
    </citation>
    <scope>NUCLEOTIDE SEQUENCE [LARGE SCALE GENOMIC DNA]</scope>
    <source>
        <strain evidence="2 3">Zhejiang</strain>
    </source>
</reference>
<organism evidence="2 3">
    <name type="scientific">Ancylostoma duodenale</name>
    <dbReference type="NCBI Taxonomy" id="51022"/>
    <lineage>
        <taxon>Eukaryota</taxon>
        <taxon>Metazoa</taxon>
        <taxon>Ecdysozoa</taxon>
        <taxon>Nematoda</taxon>
        <taxon>Chromadorea</taxon>
        <taxon>Rhabditida</taxon>
        <taxon>Rhabditina</taxon>
        <taxon>Rhabditomorpha</taxon>
        <taxon>Strongyloidea</taxon>
        <taxon>Ancylostomatidae</taxon>
        <taxon>Ancylostomatinae</taxon>
        <taxon>Ancylostoma</taxon>
    </lineage>
</organism>
<name>A0A0C2D2I3_9BILA</name>
<dbReference type="EMBL" id="KN736027">
    <property type="protein sequence ID" value="KIH56247.1"/>
    <property type="molecule type" value="Genomic_DNA"/>
</dbReference>
<proteinExistence type="predicted"/>